<dbReference type="NCBIfam" id="TIGR00140">
    <property type="entry name" value="hupD"/>
    <property type="match status" value="1"/>
</dbReference>
<keyword evidence="2 7" id="KW-0533">Nickel</keyword>
<evidence type="ECO:0000256" key="6">
    <source>
        <dbReference type="ARBA" id="ARBA00022801"/>
    </source>
</evidence>
<dbReference type="GO" id="GO:0004190">
    <property type="term" value="F:aspartic-type endopeptidase activity"/>
    <property type="evidence" value="ECO:0007669"/>
    <property type="project" value="UniProtKB-KW"/>
</dbReference>
<evidence type="ECO:0000256" key="2">
    <source>
        <dbReference type="ARBA" id="ARBA00022596"/>
    </source>
</evidence>
<dbReference type="NCBIfam" id="TIGR00072">
    <property type="entry name" value="hydrog_prot"/>
    <property type="match status" value="1"/>
</dbReference>
<dbReference type="GO" id="GO:0046872">
    <property type="term" value="F:metal ion binding"/>
    <property type="evidence" value="ECO:0007669"/>
    <property type="project" value="UniProtKB-KW"/>
</dbReference>
<name>A7BI70_HYDTH</name>
<evidence type="ECO:0000256" key="7">
    <source>
        <dbReference type="PIRSR" id="PIRSR604419-1"/>
    </source>
</evidence>
<keyword evidence="4 7" id="KW-0479">Metal-binding</keyword>
<evidence type="ECO:0000256" key="5">
    <source>
        <dbReference type="ARBA" id="ARBA00022750"/>
    </source>
</evidence>
<evidence type="ECO:0000256" key="4">
    <source>
        <dbReference type="ARBA" id="ARBA00022723"/>
    </source>
</evidence>
<dbReference type="PANTHER" id="PTHR30302:SF1">
    <property type="entry name" value="HYDROGENASE 2 MATURATION PROTEASE"/>
    <property type="match status" value="1"/>
</dbReference>
<evidence type="ECO:0000256" key="1">
    <source>
        <dbReference type="ARBA" id="ARBA00006814"/>
    </source>
</evidence>
<keyword evidence="5" id="KW-0064">Aspartyl protease</keyword>
<gene>
    <name evidence="8" type="primary">hupD</name>
</gene>
<dbReference type="OMA" id="PHQLGLC"/>
<dbReference type="InterPro" id="IPR004419">
    <property type="entry name" value="Pept_A31_hyd_express"/>
</dbReference>
<accession>A7BI70</accession>
<dbReference type="AlphaFoldDB" id="A7BI70"/>
<proteinExistence type="inferred from homology"/>
<dbReference type="GO" id="GO:0016485">
    <property type="term" value="P:protein processing"/>
    <property type="evidence" value="ECO:0007669"/>
    <property type="project" value="InterPro"/>
</dbReference>
<protein>
    <submittedName>
        <fullName evidence="8">Hydrogenase maturation protease</fullName>
    </submittedName>
</protein>
<dbReference type="PANTHER" id="PTHR30302">
    <property type="entry name" value="HYDROGENASE 1 MATURATION PROTEASE"/>
    <property type="match status" value="1"/>
</dbReference>
<dbReference type="FunFam" id="3.40.50.1450:FF:000002">
    <property type="entry name" value="Hydrogenase 1 maturation protease"/>
    <property type="match status" value="1"/>
</dbReference>
<dbReference type="InterPro" id="IPR023430">
    <property type="entry name" value="Pept_HybD-like_dom_sf"/>
</dbReference>
<dbReference type="PRINTS" id="PR00446">
    <property type="entry name" value="HYDRGNUPTAKE"/>
</dbReference>
<comment type="similarity">
    <text evidence="1">Belongs to the peptidase A31 family.</text>
</comment>
<dbReference type="CDD" id="cd06062">
    <property type="entry name" value="H2MP_MemB-H2up"/>
    <property type="match status" value="1"/>
</dbReference>
<dbReference type="SUPFAM" id="SSF53163">
    <property type="entry name" value="HybD-like"/>
    <property type="match status" value="1"/>
</dbReference>
<dbReference type="InterPro" id="IPR000671">
    <property type="entry name" value="Peptidase_A31"/>
</dbReference>
<evidence type="ECO:0000256" key="3">
    <source>
        <dbReference type="ARBA" id="ARBA00022670"/>
    </source>
</evidence>
<sequence>MRTLLLGIGNILLSDEGLGVRAVEELKSRFKFPPYVELMDGGTLGMDLLYFMEGFERLLVIDAVLGGNPPGTLYKFNDEEVKAYFKRKVSAHELGFQEILALAVLLGKRPKEIVLVGMEPESLNISLELSTTVKERLHLLIEEVLKQLEDWGIEYEELEHTRA</sequence>
<dbReference type="Pfam" id="PF01750">
    <property type="entry name" value="HycI"/>
    <property type="match status" value="1"/>
</dbReference>
<keyword evidence="6" id="KW-0378">Hydrolase</keyword>
<keyword evidence="3 8" id="KW-0645">Protease</keyword>
<reference evidence="8" key="1">
    <citation type="journal article" date="2007" name="J. Biosci. Bioeng.">
        <title>Sequencing and reverse transcription-polymerase chain reaction (RT-PCR) analysis of four hydrogenase gene clusters from an obligately autotrophic hydrogen-oxidizing bacterium, Hydrogenobacter thermophilus TK-6.</title>
        <authorList>
            <person name="Ueda Y."/>
            <person name="Yamamoto Y."/>
            <person name="Urasaki T."/>
            <person name="Arai H."/>
            <person name="Ishii M."/>
            <person name="Igarashi Y."/>
        </authorList>
    </citation>
    <scope>NUCLEOTIDE SEQUENCE</scope>
    <source>
        <strain evidence="8">TK-6</strain>
    </source>
</reference>
<evidence type="ECO:0000313" key="8">
    <source>
        <dbReference type="EMBL" id="BAF73677.1"/>
    </source>
</evidence>
<feature type="binding site" evidence="7">
    <location>
        <position position="62"/>
    </location>
    <ligand>
        <name>Ni(2+)</name>
        <dbReference type="ChEBI" id="CHEBI:49786"/>
    </ligand>
</feature>
<dbReference type="EMBL" id="AB290570">
    <property type="protein sequence ID" value="BAF73677.1"/>
    <property type="molecule type" value="Genomic_DNA"/>
</dbReference>
<feature type="binding site" evidence="7">
    <location>
        <position position="16"/>
    </location>
    <ligand>
        <name>Ni(2+)</name>
        <dbReference type="ChEBI" id="CHEBI:49786"/>
    </ligand>
</feature>
<dbReference type="GO" id="GO:0008047">
    <property type="term" value="F:enzyme activator activity"/>
    <property type="evidence" value="ECO:0007669"/>
    <property type="project" value="InterPro"/>
</dbReference>
<organism evidence="8">
    <name type="scientific">Hydrogenobacter thermophilus</name>
    <dbReference type="NCBI Taxonomy" id="940"/>
    <lineage>
        <taxon>Bacteria</taxon>
        <taxon>Pseudomonadati</taxon>
        <taxon>Aquificota</taxon>
        <taxon>Aquificia</taxon>
        <taxon>Aquificales</taxon>
        <taxon>Aquificaceae</taxon>
        <taxon>Hydrogenobacter</taxon>
    </lineage>
</organism>
<feature type="binding site" evidence="7">
    <location>
        <position position="92"/>
    </location>
    <ligand>
        <name>Ni(2+)</name>
        <dbReference type="ChEBI" id="CHEBI:49786"/>
    </ligand>
</feature>
<dbReference type="Gene3D" id="3.40.50.1450">
    <property type="entry name" value="HybD-like"/>
    <property type="match status" value="1"/>
</dbReference>